<organism evidence="2">
    <name type="scientific">Oryza sativa subsp. japonica</name>
    <name type="common">Rice</name>
    <dbReference type="NCBI Taxonomy" id="39947"/>
    <lineage>
        <taxon>Eukaryota</taxon>
        <taxon>Viridiplantae</taxon>
        <taxon>Streptophyta</taxon>
        <taxon>Embryophyta</taxon>
        <taxon>Tracheophyta</taxon>
        <taxon>Spermatophyta</taxon>
        <taxon>Magnoliopsida</taxon>
        <taxon>Liliopsida</taxon>
        <taxon>Poales</taxon>
        <taxon>Poaceae</taxon>
        <taxon>BOP clade</taxon>
        <taxon>Oryzoideae</taxon>
        <taxon>Oryzeae</taxon>
        <taxon>Oryzinae</taxon>
        <taxon>Oryza</taxon>
        <taxon>Oryza sativa</taxon>
    </lineage>
</organism>
<evidence type="ECO:0000313" key="2">
    <source>
        <dbReference type="EMBL" id="ABA95729.1"/>
    </source>
</evidence>
<feature type="compositionally biased region" description="Low complexity" evidence="1">
    <location>
        <begin position="87"/>
        <end position="96"/>
    </location>
</feature>
<sequence length="109" mass="11203">MTLAMTSSPVTARPRVLASEQRRGGPNGGHLHVADSTANSLVTKTTAEDQRTTTATRKSGGNGRINSGDGAPAADRDGERADEDGDATATTAMTSPSDDDDWSDGSARN</sequence>
<dbReference type="EMBL" id="DP000011">
    <property type="protein sequence ID" value="ABA95729.1"/>
    <property type="molecule type" value="Genomic_DNA"/>
</dbReference>
<feature type="region of interest" description="Disordered" evidence="1">
    <location>
        <begin position="1"/>
        <end position="109"/>
    </location>
</feature>
<protein>
    <submittedName>
        <fullName evidence="2">Retrotransposon protein, putative, unclassified</fullName>
    </submittedName>
</protein>
<reference evidence="2" key="1">
    <citation type="journal article" date="2005" name="BMC Biol.">
        <title>The sequence of rice chromosomes 11 and 12, rich in disease resistance genes and recent gene duplications.</title>
        <authorList>
            <consortium name="The rice chromosomes 11 and 12 sequencing consortia"/>
        </authorList>
    </citation>
    <scope>NUCLEOTIDE SEQUENCE [LARGE SCALE GENOMIC DNA]</scope>
</reference>
<name>Q2QY41_ORYSJ</name>
<proteinExistence type="predicted"/>
<reference evidence="2" key="3">
    <citation type="submission" date="2006-01" db="EMBL/GenBank/DDBJ databases">
        <authorList>
            <person name="Buell R."/>
        </authorList>
    </citation>
    <scope>NUCLEOTIDE SEQUENCE</scope>
</reference>
<reference evidence="2" key="2">
    <citation type="submission" date="2005-04" db="EMBL/GenBank/DDBJ databases">
        <authorList>
            <person name="Buell C.R."/>
            <person name="Wing R.A."/>
            <person name="McCombie W.A."/>
            <person name="Ouyang S."/>
        </authorList>
    </citation>
    <scope>NUCLEOTIDE SEQUENCE</scope>
</reference>
<dbReference type="AlphaFoldDB" id="Q2QY41"/>
<accession>Q2QY41</accession>
<evidence type="ECO:0000256" key="1">
    <source>
        <dbReference type="SAM" id="MobiDB-lite"/>
    </source>
</evidence>
<gene>
    <name evidence="2" type="ordered locus">LOC_Os12g03930</name>
</gene>
<feature type="compositionally biased region" description="Polar residues" evidence="1">
    <location>
        <begin position="1"/>
        <end position="10"/>
    </location>
</feature>